<evidence type="ECO:0000313" key="2">
    <source>
        <dbReference type="EMBL" id="SDB21414.1"/>
    </source>
</evidence>
<reference evidence="2 3" key="1">
    <citation type="submission" date="2016-10" db="EMBL/GenBank/DDBJ databases">
        <authorList>
            <person name="de Groot N.N."/>
        </authorList>
    </citation>
    <scope>NUCLEOTIDE SEQUENCE [LARGE SCALE GENOMIC DNA]</scope>
    <source>
        <strain evidence="2 3">ATCC 35022</strain>
    </source>
</reference>
<evidence type="ECO:0000256" key="1">
    <source>
        <dbReference type="SAM" id="SignalP"/>
    </source>
</evidence>
<evidence type="ECO:0000313" key="3">
    <source>
        <dbReference type="Proteomes" id="UP000199071"/>
    </source>
</evidence>
<sequence>MPHLNGLLRLCGAGLMAVALLGAPLALAADATLMGRTVTLRVLTYDDPDAPLFEGRSYATQVGDGTEFGLKTEGVQNDIDVVPIRVDIGPSRIEFSYETAVPGELATAKFNGYVLDFGGDCNLFWSARVDRDYSDFPVTEKRVFFEKGTLYVDVSGLTYDRQSRFAIDLELSGCGAS</sequence>
<name>A0A1G6BLD1_9HYPH</name>
<dbReference type="AlphaFoldDB" id="A0A1G6BLD1"/>
<dbReference type="EMBL" id="FMXQ01000003">
    <property type="protein sequence ID" value="SDB21414.1"/>
    <property type="molecule type" value="Genomic_DNA"/>
</dbReference>
<gene>
    <name evidence="2" type="ORF">SAMN02982931_01592</name>
</gene>
<protein>
    <submittedName>
        <fullName evidence="2">Uncharacterized protein</fullName>
    </submittedName>
</protein>
<organism evidence="2 3">
    <name type="scientific">Bauldia litoralis</name>
    <dbReference type="NCBI Taxonomy" id="665467"/>
    <lineage>
        <taxon>Bacteria</taxon>
        <taxon>Pseudomonadati</taxon>
        <taxon>Pseudomonadota</taxon>
        <taxon>Alphaproteobacteria</taxon>
        <taxon>Hyphomicrobiales</taxon>
        <taxon>Kaistiaceae</taxon>
        <taxon>Bauldia</taxon>
    </lineage>
</organism>
<dbReference type="OrthoDB" id="7843818at2"/>
<accession>A0A1G6BLD1</accession>
<feature type="chain" id="PRO_5011792260" evidence="1">
    <location>
        <begin position="29"/>
        <end position="177"/>
    </location>
</feature>
<keyword evidence="3" id="KW-1185">Reference proteome</keyword>
<dbReference type="STRING" id="665467.SAMN02982931_01592"/>
<feature type="signal peptide" evidence="1">
    <location>
        <begin position="1"/>
        <end position="28"/>
    </location>
</feature>
<proteinExistence type="predicted"/>
<dbReference type="RefSeq" id="WP_090875882.1">
    <property type="nucleotide sequence ID" value="NZ_FMXQ01000003.1"/>
</dbReference>
<dbReference type="Proteomes" id="UP000199071">
    <property type="component" value="Unassembled WGS sequence"/>
</dbReference>
<keyword evidence="1" id="KW-0732">Signal</keyword>